<evidence type="ECO:0000313" key="4">
    <source>
        <dbReference type="Proteomes" id="UP000572817"/>
    </source>
</evidence>
<feature type="chain" id="PRO_5034931282" evidence="2">
    <location>
        <begin position="25"/>
        <end position="153"/>
    </location>
</feature>
<evidence type="ECO:0000313" key="3">
    <source>
        <dbReference type="EMBL" id="KAF4314045.1"/>
    </source>
</evidence>
<keyword evidence="2" id="KW-0732">Signal</keyword>
<feature type="region of interest" description="Disordered" evidence="1">
    <location>
        <begin position="132"/>
        <end position="153"/>
    </location>
</feature>
<sequence>MKPSKAISTSLILAAGTQLSGVLAAPAPLRQEVGSHQSNGGALDSAPRHFPAQEPIIQQASGVSTDAKAQDALFTEVESVESAPAPWDDFVETILDEEEVNRHEREVLTLSVKSSRVRIPLLEDPSIKLQYKDLPDKPIDDPTRWKAARNAAR</sequence>
<evidence type="ECO:0000256" key="2">
    <source>
        <dbReference type="SAM" id="SignalP"/>
    </source>
</evidence>
<protein>
    <submittedName>
        <fullName evidence="3">Uncharacterized protein</fullName>
    </submittedName>
</protein>
<evidence type="ECO:0000256" key="1">
    <source>
        <dbReference type="SAM" id="MobiDB-lite"/>
    </source>
</evidence>
<dbReference type="OrthoDB" id="10538545at2759"/>
<keyword evidence="4" id="KW-1185">Reference proteome</keyword>
<accession>A0A8H4J685</accession>
<organism evidence="3 4">
    <name type="scientific">Botryosphaeria dothidea</name>
    <dbReference type="NCBI Taxonomy" id="55169"/>
    <lineage>
        <taxon>Eukaryota</taxon>
        <taxon>Fungi</taxon>
        <taxon>Dikarya</taxon>
        <taxon>Ascomycota</taxon>
        <taxon>Pezizomycotina</taxon>
        <taxon>Dothideomycetes</taxon>
        <taxon>Dothideomycetes incertae sedis</taxon>
        <taxon>Botryosphaeriales</taxon>
        <taxon>Botryosphaeriaceae</taxon>
        <taxon>Botryosphaeria</taxon>
    </lineage>
</organism>
<comment type="caution">
    <text evidence="3">The sequence shown here is derived from an EMBL/GenBank/DDBJ whole genome shotgun (WGS) entry which is preliminary data.</text>
</comment>
<name>A0A8H4J685_9PEZI</name>
<feature type="signal peptide" evidence="2">
    <location>
        <begin position="1"/>
        <end position="24"/>
    </location>
</feature>
<feature type="compositionally biased region" description="Basic and acidic residues" evidence="1">
    <location>
        <begin position="132"/>
        <end position="144"/>
    </location>
</feature>
<proteinExistence type="predicted"/>
<gene>
    <name evidence="3" type="ORF">GTA08_BOTSDO01096</name>
</gene>
<reference evidence="3" key="1">
    <citation type="submission" date="2020-04" db="EMBL/GenBank/DDBJ databases">
        <title>Genome Assembly and Annotation of Botryosphaeria dothidea sdau 11-99, a Latent Pathogen of Apple Fruit Ring Rot in China.</title>
        <authorList>
            <person name="Yu C."/>
            <person name="Diao Y."/>
            <person name="Lu Q."/>
            <person name="Zhao J."/>
            <person name="Cui S."/>
            <person name="Peng C."/>
            <person name="He B."/>
            <person name="Liu H."/>
        </authorList>
    </citation>
    <scope>NUCLEOTIDE SEQUENCE [LARGE SCALE GENOMIC DNA]</scope>
    <source>
        <strain evidence="3">Sdau11-99</strain>
    </source>
</reference>
<dbReference type="AlphaFoldDB" id="A0A8H4J685"/>
<dbReference type="Proteomes" id="UP000572817">
    <property type="component" value="Unassembled WGS sequence"/>
</dbReference>
<dbReference type="EMBL" id="WWBZ02000001">
    <property type="protein sequence ID" value="KAF4314045.1"/>
    <property type="molecule type" value="Genomic_DNA"/>
</dbReference>